<keyword evidence="12" id="KW-1015">Disulfide bond</keyword>
<dbReference type="InterPro" id="IPR050314">
    <property type="entry name" value="Glycosyl_Hydrlase_18"/>
</dbReference>
<organism evidence="17 18">
    <name type="scientific">Chaetomium strumarium</name>
    <dbReference type="NCBI Taxonomy" id="1170767"/>
    <lineage>
        <taxon>Eukaryota</taxon>
        <taxon>Fungi</taxon>
        <taxon>Dikarya</taxon>
        <taxon>Ascomycota</taxon>
        <taxon>Pezizomycotina</taxon>
        <taxon>Sordariomycetes</taxon>
        <taxon>Sordariomycetidae</taxon>
        <taxon>Sordariales</taxon>
        <taxon>Chaetomiaceae</taxon>
        <taxon>Chaetomium</taxon>
    </lineage>
</organism>
<evidence type="ECO:0000256" key="13">
    <source>
        <dbReference type="RuleBase" id="RU000489"/>
    </source>
</evidence>
<dbReference type="EMBL" id="JAUDZG010000007">
    <property type="protein sequence ID" value="KAK3302811.1"/>
    <property type="molecule type" value="Genomic_DNA"/>
</dbReference>
<comment type="subcellular location">
    <subcellularLocation>
        <location evidence="2">Secreted</location>
    </subcellularLocation>
</comment>
<feature type="domain" description="GH18" evidence="16">
    <location>
        <begin position="114"/>
        <end position="472"/>
    </location>
</feature>
<dbReference type="GO" id="GO:0000272">
    <property type="term" value="P:polysaccharide catabolic process"/>
    <property type="evidence" value="ECO:0007669"/>
    <property type="project" value="UniProtKB-KW"/>
</dbReference>
<dbReference type="Pfam" id="PF00187">
    <property type="entry name" value="Chitin_bind_1"/>
    <property type="match status" value="1"/>
</dbReference>
<dbReference type="InterPro" id="IPR001579">
    <property type="entry name" value="Glyco_hydro_18_chit_AS"/>
</dbReference>
<evidence type="ECO:0000256" key="11">
    <source>
        <dbReference type="ARBA" id="ARBA00023326"/>
    </source>
</evidence>
<feature type="signal peptide" evidence="14">
    <location>
        <begin position="1"/>
        <end position="20"/>
    </location>
</feature>
<dbReference type="Pfam" id="PF00704">
    <property type="entry name" value="Glyco_hydro_18"/>
    <property type="match status" value="1"/>
</dbReference>
<dbReference type="SMART" id="SM00636">
    <property type="entry name" value="Glyco_18"/>
    <property type="match status" value="1"/>
</dbReference>
<comment type="caution">
    <text evidence="12">Lacks conserved residue(s) required for the propagation of feature annotation.</text>
</comment>
<evidence type="ECO:0000256" key="12">
    <source>
        <dbReference type="PROSITE-ProRule" id="PRU00261"/>
    </source>
</evidence>
<evidence type="ECO:0000256" key="3">
    <source>
        <dbReference type="ARBA" id="ARBA00008682"/>
    </source>
</evidence>
<feature type="disulfide bond" evidence="12">
    <location>
        <begin position="33"/>
        <end position="47"/>
    </location>
</feature>
<keyword evidence="11" id="KW-0624">Polysaccharide degradation</keyword>
<proteinExistence type="inferred from homology"/>
<feature type="chain" id="PRO_5042614941" description="chitinase" evidence="14">
    <location>
        <begin position="21"/>
        <end position="1138"/>
    </location>
</feature>
<comment type="caution">
    <text evidence="17">The sequence shown here is derived from an EMBL/GenBank/DDBJ whole genome shotgun (WGS) entry which is preliminary data.</text>
</comment>
<sequence>MARLLLFFFALVAHFQLSIQQECSVSKPCELGCCSRSGFCGFGPDHCGDGCLSGCDRKADCNPSTWNSTKWSKWEKCPLNVCCSKSGFCGTTEEFCAGKPVKRPSCNINNTPVERVIGYYEAWSTSKRRCYSMLPESIPYGYYTDIIFSFATIDPQTFEIEAGDHKTEEYMRRISTIKLVQPDIRIWIAVGGWSFNDPGPTRTTFSDIAGSAANRQKFLNSLVLFMNKYGFDGIDIDWEYPVAEDRGGRGVDYENFVSFMRALNLRMKWFRRRFVSLTLPASYWYLQHFDIVGLEPLVDWFNIMTYDMHGSWDLTNKWTGPFANSHTNMTEIQDALDLLWRNDISPRKVTFGMAFYSRSFTLQDPACNEPGCRVSSGGNAGRCSGTTGVLLHPEIADEIRTRGLMPTLYRGAAVKTVSWGDQWVSFDDVVTWRLKVNIIRSQCIPGVMVWAMSQDDEEGTNIKALTAALDRKQMPEPNFSKPNNTQPVADLAPPRLCRWSGCYADCPPGFKTVQRFGHEEVMLTEENCMDQGMSRLCCPADQPLPSCGWNGHSNSGKCTPGCAPGEVEVGTLTYGCSSGYQSACCTNTTSTAAYGVCKWTGCGESCPSALPHKVVSAWMGSGGMPHCDVDKLRSFCCPDPPPADFTDCSWVSVNGSHYNSKYYCEDTCPSDQVKIATETAGGFTGFGNGCFVGARGYCCKQPPPPVVPRDDDNEDPFGGKQNKEFQGLLEEYMENPTCPATILVPERSSWFRDSKRRSLSAETAELGILQSRATECKEDHFTRLVAFGAAMLTMSTSMLEPLRVVYDELFADHFDSELRADSLRSYYESILNLDPNGLMQYVFLNPVQAGRGIWRDRQTTSAFCQVESTSTTRKRQGLDASGQSSALLAPRIVEWLPSSAGVPDFGTVVQGILNGELSLHYARWVYLRNQGGPMLELAYWIGPVPGQPGGSDRYRDNTRPTNGRPDRWVVVHLHINERTNWLRSFNGRTYVGIQSVQIFHGQETNEIEGQGAWRVDNTGSRSTRRGYRCPENTLWYFGAPVAIPGSSPADEAMRQYWQNLRDWALRLFNSGYVASPGLSLILRNPVRLINGDYDPSSRTLLGQGENHPDYHQNMWLINWIITGLNPLFFDFGPADPDA</sequence>
<evidence type="ECO:0000313" key="17">
    <source>
        <dbReference type="EMBL" id="KAK3302811.1"/>
    </source>
</evidence>
<dbReference type="GO" id="GO:0006032">
    <property type="term" value="P:chitin catabolic process"/>
    <property type="evidence" value="ECO:0007669"/>
    <property type="project" value="UniProtKB-KW"/>
</dbReference>
<dbReference type="InterPro" id="IPR001223">
    <property type="entry name" value="Glyco_hydro18_cat"/>
</dbReference>
<evidence type="ECO:0000256" key="10">
    <source>
        <dbReference type="ARBA" id="ARBA00023295"/>
    </source>
</evidence>
<comment type="similarity">
    <text evidence="3">Belongs to the glycosyl hydrolase 18 family. Chitinase class V subfamily.</text>
</comment>
<evidence type="ECO:0000256" key="9">
    <source>
        <dbReference type="ARBA" id="ARBA00023277"/>
    </source>
</evidence>
<dbReference type="PROSITE" id="PS51910">
    <property type="entry name" value="GH18_2"/>
    <property type="match status" value="1"/>
</dbReference>
<keyword evidence="14" id="KW-0732">Signal</keyword>
<accession>A0AAJ0GMP3</accession>
<dbReference type="Proteomes" id="UP001273166">
    <property type="component" value="Unassembled WGS sequence"/>
</dbReference>
<keyword evidence="6 12" id="KW-0147">Chitin-binding</keyword>
<dbReference type="Gene3D" id="3.10.50.10">
    <property type="match status" value="1"/>
</dbReference>
<dbReference type="PROSITE" id="PS50941">
    <property type="entry name" value="CHIT_BIND_I_2"/>
    <property type="match status" value="1"/>
</dbReference>
<dbReference type="Gene3D" id="3.30.60.10">
    <property type="entry name" value="Endochitinase-like"/>
    <property type="match status" value="1"/>
</dbReference>
<evidence type="ECO:0000256" key="5">
    <source>
        <dbReference type="ARBA" id="ARBA00022525"/>
    </source>
</evidence>
<dbReference type="SMART" id="SM00270">
    <property type="entry name" value="ChtBD1"/>
    <property type="match status" value="2"/>
</dbReference>
<dbReference type="Gene3D" id="3.20.20.80">
    <property type="entry name" value="Glycosidases"/>
    <property type="match status" value="1"/>
</dbReference>
<dbReference type="SUPFAM" id="SSF51445">
    <property type="entry name" value="(Trans)glycosidases"/>
    <property type="match status" value="1"/>
</dbReference>
<evidence type="ECO:0000256" key="14">
    <source>
        <dbReference type="SAM" id="SignalP"/>
    </source>
</evidence>
<dbReference type="SUPFAM" id="SSF54556">
    <property type="entry name" value="Chitinase insertion domain"/>
    <property type="match status" value="1"/>
</dbReference>
<dbReference type="EC" id="3.2.1.14" evidence="4"/>
<dbReference type="CDD" id="cd00035">
    <property type="entry name" value="ChtBD1"/>
    <property type="match status" value="1"/>
</dbReference>
<dbReference type="InterPro" id="IPR011583">
    <property type="entry name" value="Chitinase_II/V-like_cat"/>
</dbReference>
<keyword evidence="5" id="KW-0964">Secreted</keyword>
<dbReference type="RefSeq" id="XP_062718591.1">
    <property type="nucleotide sequence ID" value="XM_062865586.1"/>
</dbReference>
<evidence type="ECO:0000256" key="1">
    <source>
        <dbReference type="ARBA" id="ARBA00000822"/>
    </source>
</evidence>
<reference evidence="17" key="2">
    <citation type="submission" date="2023-06" db="EMBL/GenBank/DDBJ databases">
        <authorList>
            <consortium name="Lawrence Berkeley National Laboratory"/>
            <person name="Mondo S.J."/>
            <person name="Hensen N."/>
            <person name="Bonometti L."/>
            <person name="Westerberg I."/>
            <person name="Brannstrom I.O."/>
            <person name="Guillou S."/>
            <person name="Cros-Aarteil S."/>
            <person name="Calhoun S."/>
            <person name="Haridas S."/>
            <person name="Kuo A."/>
            <person name="Pangilinan J."/>
            <person name="Riley R."/>
            <person name="Labutti K."/>
            <person name="Andreopoulos B."/>
            <person name="Lipzen A."/>
            <person name="Chen C."/>
            <person name="Yanf M."/>
            <person name="Daum C."/>
            <person name="Ng V."/>
            <person name="Clum A."/>
            <person name="Steindorff A."/>
            <person name="Ohm R."/>
            <person name="Martin F."/>
            <person name="Silar P."/>
            <person name="Natvig D."/>
            <person name="Lalanne C."/>
            <person name="Gautier V."/>
            <person name="Ament-Velasquez S.L."/>
            <person name="Kruys A."/>
            <person name="Hutchinson M.I."/>
            <person name="Powell A.J."/>
            <person name="Barry K."/>
            <person name="Miller A.N."/>
            <person name="Grigoriev I.V."/>
            <person name="Debuchy R."/>
            <person name="Gladieux P."/>
            <person name="Thoren M.H."/>
            <person name="Johannesson H."/>
        </authorList>
    </citation>
    <scope>NUCLEOTIDE SEQUENCE</scope>
    <source>
        <strain evidence="17">CBS 333.67</strain>
    </source>
</reference>
<keyword evidence="9" id="KW-0119">Carbohydrate metabolism</keyword>
<evidence type="ECO:0000313" key="18">
    <source>
        <dbReference type="Proteomes" id="UP001273166"/>
    </source>
</evidence>
<dbReference type="PROSITE" id="PS01095">
    <property type="entry name" value="GH18_1"/>
    <property type="match status" value="1"/>
</dbReference>
<evidence type="ECO:0000256" key="7">
    <source>
        <dbReference type="ARBA" id="ARBA00022801"/>
    </source>
</evidence>
<dbReference type="InterPro" id="IPR029070">
    <property type="entry name" value="Chitinase_insertion_sf"/>
</dbReference>
<dbReference type="SUPFAM" id="SSF57016">
    <property type="entry name" value="Plant lectins/antimicrobial peptides"/>
    <property type="match status" value="1"/>
</dbReference>
<dbReference type="InterPro" id="IPR036861">
    <property type="entry name" value="Endochitinase-like_sf"/>
</dbReference>
<gene>
    <name evidence="17" type="ORF">B0T15DRAFT_423165</name>
</gene>
<dbReference type="PANTHER" id="PTHR11177:SF333">
    <property type="entry name" value="CHITINASE"/>
    <property type="match status" value="1"/>
</dbReference>
<feature type="disulfide bond" evidence="12">
    <location>
        <begin position="51"/>
        <end position="55"/>
    </location>
</feature>
<dbReference type="GO" id="GO:0005576">
    <property type="term" value="C:extracellular region"/>
    <property type="evidence" value="ECO:0007669"/>
    <property type="project" value="UniProtKB-SubCell"/>
</dbReference>
<dbReference type="InterPro" id="IPR001002">
    <property type="entry name" value="Chitin-bd_1"/>
</dbReference>
<dbReference type="InterPro" id="IPR017853">
    <property type="entry name" value="GH"/>
</dbReference>
<dbReference type="PROSITE" id="PS00026">
    <property type="entry name" value="CHIT_BIND_I_1"/>
    <property type="match status" value="1"/>
</dbReference>
<reference evidence="17" key="1">
    <citation type="journal article" date="2023" name="Mol. Phylogenet. Evol.">
        <title>Genome-scale phylogeny and comparative genomics of the fungal order Sordariales.</title>
        <authorList>
            <person name="Hensen N."/>
            <person name="Bonometti L."/>
            <person name="Westerberg I."/>
            <person name="Brannstrom I.O."/>
            <person name="Guillou S."/>
            <person name="Cros-Aarteil S."/>
            <person name="Calhoun S."/>
            <person name="Haridas S."/>
            <person name="Kuo A."/>
            <person name="Mondo S."/>
            <person name="Pangilinan J."/>
            <person name="Riley R."/>
            <person name="LaButti K."/>
            <person name="Andreopoulos B."/>
            <person name="Lipzen A."/>
            <person name="Chen C."/>
            <person name="Yan M."/>
            <person name="Daum C."/>
            <person name="Ng V."/>
            <person name="Clum A."/>
            <person name="Steindorff A."/>
            <person name="Ohm R.A."/>
            <person name="Martin F."/>
            <person name="Silar P."/>
            <person name="Natvig D.O."/>
            <person name="Lalanne C."/>
            <person name="Gautier V."/>
            <person name="Ament-Velasquez S.L."/>
            <person name="Kruys A."/>
            <person name="Hutchinson M.I."/>
            <person name="Powell A.J."/>
            <person name="Barry K."/>
            <person name="Miller A.N."/>
            <person name="Grigoriev I.V."/>
            <person name="Debuchy R."/>
            <person name="Gladieux P."/>
            <person name="Hiltunen Thoren M."/>
            <person name="Johannesson H."/>
        </authorList>
    </citation>
    <scope>NUCLEOTIDE SEQUENCE</scope>
    <source>
        <strain evidence="17">CBS 333.67</strain>
    </source>
</reference>
<evidence type="ECO:0000259" key="16">
    <source>
        <dbReference type="PROSITE" id="PS51910"/>
    </source>
</evidence>
<keyword evidence="18" id="KW-1185">Reference proteome</keyword>
<dbReference type="GeneID" id="87884415"/>
<name>A0AAJ0GMP3_9PEZI</name>
<dbReference type="AlphaFoldDB" id="A0AAJ0GMP3"/>
<keyword evidence="8" id="KW-0146">Chitin degradation</keyword>
<dbReference type="PANTHER" id="PTHR11177">
    <property type="entry name" value="CHITINASE"/>
    <property type="match status" value="1"/>
</dbReference>
<keyword evidence="10 13" id="KW-0326">Glycosidase</keyword>
<dbReference type="GO" id="GO:0008843">
    <property type="term" value="F:endochitinase activity"/>
    <property type="evidence" value="ECO:0007669"/>
    <property type="project" value="UniProtKB-EC"/>
</dbReference>
<keyword evidence="7 13" id="KW-0378">Hydrolase</keyword>
<evidence type="ECO:0000259" key="15">
    <source>
        <dbReference type="PROSITE" id="PS50941"/>
    </source>
</evidence>
<evidence type="ECO:0000256" key="6">
    <source>
        <dbReference type="ARBA" id="ARBA00022669"/>
    </source>
</evidence>
<evidence type="ECO:0000256" key="4">
    <source>
        <dbReference type="ARBA" id="ARBA00012729"/>
    </source>
</evidence>
<protein>
    <recommendedName>
        <fullName evidence="4">chitinase</fullName>
        <ecNumber evidence="4">3.2.1.14</ecNumber>
    </recommendedName>
</protein>
<evidence type="ECO:0000256" key="2">
    <source>
        <dbReference type="ARBA" id="ARBA00004613"/>
    </source>
</evidence>
<feature type="domain" description="Chitin-binding type-1" evidence="15">
    <location>
        <begin position="20"/>
        <end position="57"/>
    </location>
</feature>
<evidence type="ECO:0000256" key="8">
    <source>
        <dbReference type="ARBA" id="ARBA00023024"/>
    </source>
</evidence>
<comment type="catalytic activity">
    <reaction evidence="1">
        <text>Random endo-hydrolysis of N-acetyl-beta-D-glucosaminide (1-&gt;4)-beta-linkages in chitin and chitodextrins.</text>
        <dbReference type="EC" id="3.2.1.14"/>
    </reaction>
</comment>
<dbReference type="GO" id="GO:0008061">
    <property type="term" value="F:chitin binding"/>
    <property type="evidence" value="ECO:0007669"/>
    <property type="project" value="UniProtKB-UniRule"/>
</dbReference>
<dbReference type="InterPro" id="IPR018371">
    <property type="entry name" value="Chitin-binding_1_CS"/>
</dbReference>